<dbReference type="PROSITE" id="PS51257">
    <property type="entry name" value="PROKAR_LIPOPROTEIN"/>
    <property type="match status" value="1"/>
</dbReference>
<feature type="transmembrane region" description="Helical" evidence="1">
    <location>
        <begin position="77"/>
        <end position="96"/>
    </location>
</feature>
<geneLocation type="plasmid" evidence="2">
    <name>Gro4970</name>
</geneLocation>
<dbReference type="EMBL" id="AF034718">
    <property type="protein sequence ID" value="AAC04726.1"/>
    <property type="molecule type" value="Genomic_DNA"/>
</dbReference>
<keyword evidence="1" id="KW-1133">Transmembrane helix</keyword>
<evidence type="ECO:0000256" key="1">
    <source>
        <dbReference type="SAM" id="Phobius"/>
    </source>
</evidence>
<evidence type="ECO:0000313" key="2">
    <source>
        <dbReference type="EMBL" id="AAC04726.1"/>
    </source>
</evidence>
<dbReference type="AlphaFoldDB" id="O46324"/>
<reference evidence="2" key="1">
    <citation type="submission" date="1997-11" db="EMBL/GenBank/DDBJ databases">
        <title>Plasmids of the red algae Gracilaria and Gracilariopsis (Gracilariales): Molecular characterization and cellular localization.</title>
        <authorList>
            <person name="Goff L.J."/>
            <person name="Moon D.A."/>
        </authorList>
    </citation>
    <scope>NUCLEOTIDE SEQUENCE</scope>
    <source>
        <plasmid evidence="2">Gro4970</plasmid>
    </source>
</reference>
<keyword evidence="1" id="KW-0472">Membrane</keyword>
<keyword evidence="2" id="KW-0614">Plasmid</keyword>
<sequence length="137" mass="15739">MNRKTIIDTLLYILTYITCLMFIFSCSYYAALSTMNILPFTRYLLKISSTEITNNTSQAVRNLLITRIISSMPERRFVNSFFLPASIVILFLRRSVPFVNHAFHGLGNLWNMLLNRNVNQAPINDNIADVTLLQFPG</sequence>
<feature type="transmembrane region" description="Helical" evidence="1">
    <location>
        <begin position="12"/>
        <end position="32"/>
    </location>
</feature>
<organism evidence="2">
    <name type="scientific">Gracilaria robusta</name>
    <dbReference type="NCBI Taxonomy" id="38400"/>
    <lineage>
        <taxon>Eukaryota</taxon>
        <taxon>Rhodophyta</taxon>
        <taxon>Florideophyceae</taxon>
        <taxon>Rhodymeniophycidae</taxon>
        <taxon>Gracilariales</taxon>
        <taxon>Gracilariaceae</taxon>
        <taxon>Gracilaria</taxon>
    </lineage>
</organism>
<name>O46324_9FLOR</name>
<keyword evidence="1" id="KW-0812">Transmembrane</keyword>
<protein>
    <submittedName>
        <fullName evidence="2">Uncharacterized protein</fullName>
    </submittedName>
</protein>
<accession>O46324</accession>
<proteinExistence type="predicted"/>